<organism evidence="2 3">
    <name type="scientific">Streptomyces sulfonofaciens</name>
    <dbReference type="NCBI Taxonomy" id="68272"/>
    <lineage>
        <taxon>Bacteria</taxon>
        <taxon>Bacillati</taxon>
        <taxon>Actinomycetota</taxon>
        <taxon>Actinomycetes</taxon>
        <taxon>Kitasatosporales</taxon>
        <taxon>Streptomycetaceae</taxon>
        <taxon>Streptomyces</taxon>
    </lineage>
</organism>
<protein>
    <submittedName>
        <fullName evidence="2">Uncharacterized protein</fullName>
    </submittedName>
</protein>
<name>A0A919GKV4_9ACTN</name>
<comment type="caution">
    <text evidence="2">The sequence shown here is derived from an EMBL/GenBank/DDBJ whole genome shotgun (WGS) entry which is preliminary data.</text>
</comment>
<dbReference type="AlphaFoldDB" id="A0A919GKV4"/>
<reference evidence="2" key="1">
    <citation type="journal article" date="2014" name="Int. J. Syst. Evol. Microbiol.">
        <title>Complete genome sequence of Corynebacterium casei LMG S-19264T (=DSM 44701T), isolated from a smear-ripened cheese.</title>
        <authorList>
            <consortium name="US DOE Joint Genome Institute (JGI-PGF)"/>
            <person name="Walter F."/>
            <person name="Albersmeier A."/>
            <person name="Kalinowski J."/>
            <person name="Ruckert C."/>
        </authorList>
    </citation>
    <scope>NUCLEOTIDE SEQUENCE</scope>
    <source>
        <strain evidence="2">JCM 5069</strain>
    </source>
</reference>
<evidence type="ECO:0000313" key="3">
    <source>
        <dbReference type="Proteomes" id="UP000603708"/>
    </source>
</evidence>
<accession>A0A919GKV4</accession>
<proteinExistence type="predicted"/>
<evidence type="ECO:0000313" key="2">
    <source>
        <dbReference type="EMBL" id="GHH85878.1"/>
    </source>
</evidence>
<gene>
    <name evidence="2" type="ORF">GCM10018793_55530</name>
</gene>
<feature type="region of interest" description="Disordered" evidence="1">
    <location>
        <begin position="1"/>
        <end position="65"/>
    </location>
</feature>
<evidence type="ECO:0000256" key="1">
    <source>
        <dbReference type="SAM" id="MobiDB-lite"/>
    </source>
</evidence>
<keyword evidence="3" id="KW-1185">Reference proteome</keyword>
<sequence length="120" mass="12272">MSSAGSRPPVRRTAARSPSPSAAHTHTAPASGPIADSPDTSPPPPRLARSAPSSDTEYETGPRLEATRICEAEAMWRTLAARGNAQTYAGRGAHGSGHSGARGAAPRTGARVHDLPGQNT</sequence>
<feature type="region of interest" description="Disordered" evidence="1">
    <location>
        <begin position="87"/>
        <end position="120"/>
    </location>
</feature>
<reference evidence="2" key="2">
    <citation type="submission" date="2020-09" db="EMBL/GenBank/DDBJ databases">
        <authorList>
            <person name="Sun Q."/>
            <person name="Ohkuma M."/>
        </authorList>
    </citation>
    <scope>NUCLEOTIDE SEQUENCE</scope>
    <source>
        <strain evidence="2">JCM 5069</strain>
    </source>
</reference>
<dbReference type="EMBL" id="BNCD01000020">
    <property type="protein sequence ID" value="GHH85878.1"/>
    <property type="molecule type" value="Genomic_DNA"/>
</dbReference>
<dbReference type="Proteomes" id="UP000603708">
    <property type="component" value="Unassembled WGS sequence"/>
</dbReference>